<organism evidence="2 3">
    <name type="scientific">Streptococcus gallinaceus</name>
    <dbReference type="NCBI Taxonomy" id="165758"/>
    <lineage>
        <taxon>Bacteria</taxon>
        <taxon>Bacillati</taxon>
        <taxon>Bacillota</taxon>
        <taxon>Bacilli</taxon>
        <taxon>Lactobacillales</taxon>
        <taxon>Streptococcaceae</taxon>
        <taxon>Streptococcus</taxon>
    </lineage>
</organism>
<feature type="region of interest" description="Disordered" evidence="1">
    <location>
        <begin position="26"/>
        <end position="46"/>
    </location>
</feature>
<evidence type="ECO:0000256" key="1">
    <source>
        <dbReference type="SAM" id="MobiDB-lite"/>
    </source>
</evidence>
<evidence type="ECO:0000313" key="3">
    <source>
        <dbReference type="Proteomes" id="UP001549055"/>
    </source>
</evidence>
<dbReference type="EMBL" id="JBEPMK010000001">
    <property type="protein sequence ID" value="MET3643813.1"/>
    <property type="molecule type" value="Genomic_DNA"/>
</dbReference>
<gene>
    <name evidence="2" type="ORF">ABID27_000430</name>
</gene>
<keyword evidence="3" id="KW-1185">Reference proteome</keyword>
<comment type="caution">
    <text evidence="2">The sequence shown here is derived from an EMBL/GenBank/DDBJ whole genome shotgun (WGS) entry which is preliminary data.</text>
</comment>
<protein>
    <submittedName>
        <fullName evidence="2">Uncharacterized protein</fullName>
    </submittedName>
</protein>
<accession>A0ABV2JLM8</accession>
<proteinExistence type="predicted"/>
<reference evidence="2 3" key="1">
    <citation type="submission" date="2024-06" db="EMBL/GenBank/DDBJ databases">
        <title>Genomic Encyclopedia of Type Strains, Phase IV (KMG-IV): sequencing the most valuable type-strain genomes for metagenomic binning, comparative biology and taxonomic classification.</title>
        <authorList>
            <person name="Goeker M."/>
        </authorList>
    </citation>
    <scope>NUCLEOTIDE SEQUENCE [LARGE SCALE GENOMIC DNA]</scope>
    <source>
        <strain evidence="2 3">DSM 15349</strain>
    </source>
</reference>
<dbReference type="Proteomes" id="UP001549055">
    <property type="component" value="Unassembled WGS sequence"/>
</dbReference>
<name>A0ABV2JLM8_9STRE</name>
<sequence>MKKNKTDTQPAIRCFHPKNSSITCSDLSLRPGTHSLRSRGDSLTYK</sequence>
<evidence type="ECO:0000313" key="2">
    <source>
        <dbReference type="EMBL" id="MET3643813.1"/>
    </source>
</evidence>